<dbReference type="EMBL" id="PRFC01000069">
    <property type="protein sequence ID" value="PWV10382.1"/>
    <property type="molecule type" value="Genomic_DNA"/>
</dbReference>
<organism evidence="2 3">
    <name type="scientific">Trypanosoma cruzi</name>
    <dbReference type="NCBI Taxonomy" id="5693"/>
    <lineage>
        <taxon>Eukaryota</taxon>
        <taxon>Discoba</taxon>
        <taxon>Euglenozoa</taxon>
        <taxon>Kinetoplastea</taxon>
        <taxon>Metakinetoplastina</taxon>
        <taxon>Trypanosomatida</taxon>
        <taxon>Trypanosomatidae</taxon>
        <taxon>Trypanosoma</taxon>
        <taxon>Schizotrypanum</taxon>
    </lineage>
</organism>
<dbReference type="VEuPathDB" id="TriTrypDB:BCY84_02286"/>
<comment type="caution">
    <text evidence="2">The sequence shown here is derived from an EMBL/GenBank/DDBJ whole genome shotgun (WGS) entry which is preliminary data.</text>
</comment>
<proteinExistence type="predicted"/>
<dbReference type="VEuPathDB" id="TriTrypDB:TcYC6_0081910"/>
<dbReference type="VEuPathDB" id="TriTrypDB:C3747_69g204"/>
<dbReference type="AlphaFoldDB" id="A0A2V2WQA7"/>
<dbReference type="VEuPathDB" id="TriTrypDB:TCDM_00785"/>
<dbReference type="VEuPathDB" id="TriTrypDB:TcCLB.508647.30"/>
<evidence type="ECO:0008006" key="4">
    <source>
        <dbReference type="Google" id="ProtNLM"/>
    </source>
</evidence>
<evidence type="ECO:0000256" key="1">
    <source>
        <dbReference type="SAM" id="MobiDB-lite"/>
    </source>
</evidence>
<reference evidence="2 3" key="1">
    <citation type="journal article" date="2018" name="Microb. Genom.">
        <title>Expanding an expanded genome: long-read sequencing of Trypanosoma cruzi.</title>
        <authorList>
            <person name="Berna L."/>
            <person name="Rodriguez M."/>
            <person name="Chiribao M.L."/>
            <person name="Parodi-Talice A."/>
            <person name="Pita S."/>
            <person name="Rijo G."/>
            <person name="Alvarez-Valin F."/>
            <person name="Robello C."/>
        </authorList>
    </citation>
    <scope>NUCLEOTIDE SEQUENCE [LARGE SCALE GENOMIC DNA]</scope>
    <source>
        <strain evidence="2 3">TCC</strain>
    </source>
</reference>
<dbReference type="VEuPathDB" id="TriTrypDB:TcBrA4_0009350"/>
<dbReference type="VEuPathDB" id="TriTrypDB:ECC02_003492"/>
<feature type="compositionally biased region" description="Basic residues" evidence="1">
    <location>
        <begin position="235"/>
        <end position="245"/>
    </location>
</feature>
<evidence type="ECO:0000313" key="2">
    <source>
        <dbReference type="EMBL" id="PWV10382.1"/>
    </source>
</evidence>
<evidence type="ECO:0000313" key="3">
    <source>
        <dbReference type="Proteomes" id="UP000246078"/>
    </source>
</evidence>
<dbReference type="VEuPathDB" id="TriTrypDB:TCSYLVIO_001481"/>
<feature type="compositionally biased region" description="Basic and acidic residues" evidence="1">
    <location>
        <begin position="225"/>
        <end position="234"/>
    </location>
</feature>
<dbReference type="VEuPathDB" id="TriTrypDB:TcG_00695"/>
<sequence length="432" mass="48536">MLQEAVRPIEHVRIGKHVFPLCSHPILRKKLEDDALLEREIERRLQDPQLQLAMSDVVERLLKEGVKGGISEEMTENYLDEALGRIDEHFGDIRTVGTSSANLPANLTTSDYRRNFLPPVRPLPPTVRRVFSLKRCIGTAPAGHGLSIQQRGLRAAREHKHHVTPQRDVNKEVDDETGSFALVGLSRRHLFSSCFSGIEEEEEEEVDVSPTNSVPRKFSPKSTHRRGDDSEQRRSKTGSSRHSRRGTSPEWRNALRLLFYSMLSLRLEESGGVRLEEMDLRGRSQGLLRLQGSVLSMLNQEAFGALDVTLDGNSSAIHRRQPAVTSILQWSHAQRAERPIEVGKTALRQKVLNTLARPHQISSMSKKVVRATGTSLNSAWEKMEPSVTLGIATRGTQLELPSETGRSRIMASIMERIKVGHTEMKSNENVQI</sequence>
<accession>A0A2V2WQA7</accession>
<dbReference type="VEuPathDB" id="TriTrypDB:C4B63_28g130"/>
<dbReference type="Proteomes" id="UP000246078">
    <property type="component" value="Unassembled WGS sequence"/>
</dbReference>
<feature type="region of interest" description="Disordered" evidence="1">
    <location>
        <begin position="202"/>
        <end position="248"/>
    </location>
</feature>
<name>A0A2V2WQA7_TRYCR</name>
<dbReference type="VEuPathDB" id="TriTrypDB:TcCL_ESM06699"/>
<dbReference type="VEuPathDB" id="TriTrypDB:Tc_MARK_321"/>
<protein>
    <recommendedName>
        <fullName evidence="4">DNA mismatch repair protein MSH2</fullName>
    </recommendedName>
</protein>
<gene>
    <name evidence="2" type="ORF">C3747_69g204</name>
</gene>